<accession>A0A934KBA2</accession>
<feature type="domain" description="Glycoside hydrolase family 65 N-terminal" evidence="7">
    <location>
        <begin position="8"/>
        <end position="263"/>
    </location>
</feature>
<dbReference type="GO" id="GO:0016787">
    <property type="term" value="F:hydrolase activity"/>
    <property type="evidence" value="ECO:0007669"/>
    <property type="project" value="UniProtKB-KW"/>
</dbReference>
<keyword evidence="2" id="KW-0328">Glycosyltransferase</keyword>
<dbReference type="SUPFAM" id="SSF48208">
    <property type="entry name" value="Six-hairpin glycosidases"/>
    <property type="match status" value="1"/>
</dbReference>
<evidence type="ECO:0000256" key="1">
    <source>
        <dbReference type="ARBA" id="ARBA00006768"/>
    </source>
</evidence>
<evidence type="ECO:0000313" key="8">
    <source>
        <dbReference type="EMBL" id="MBJ7600587.1"/>
    </source>
</evidence>
<name>A0A934KBA2_9BACT</name>
<dbReference type="Proteomes" id="UP000612893">
    <property type="component" value="Unassembled WGS sequence"/>
</dbReference>
<dbReference type="AlphaFoldDB" id="A0A934KBA2"/>
<evidence type="ECO:0000256" key="2">
    <source>
        <dbReference type="ARBA" id="ARBA00022676"/>
    </source>
</evidence>
<comment type="caution">
    <text evidence="8">The sequence shown here is derived from an EMBL/GenBank/DDBJ whole genome shotgun (WGS) entry which is preliminary data.</text>
</comment>
<dbReference type="EMBL" id="JAEKNR010000213">
    <property type="protein sequence ID" value="MBJ7600587.1"/>
    <property type="molecule type" value="Genomic_DNA"/>
</dbReference>
<evidence type="ECO:0000259" key="6">
    <source>
        <dbReference type="Pfam" id="PF03632"/>
    </source>
</evidence>
<feature type="binding site" evidence="5">
    <location>
        <begin position="354"/>
        <end position="355"/>
    </location>
    <ligand>
        <name>substrate</name>
    </ligand>
</feature>
<organism evidence="8 9">
    <name type="scientific">Candidatus Nephthysia bennettiae</name>
    <dbReference type="NCBI Taxonomy" id="3127016"/>
    <lineage>
        <taxon>Bacteria</taxon>
        <taxon>Bacillati</taxon>
        <taxon>Candidatus Dormiibacterota</taxon>
        <taxon>Candidatus Dormibacteria</taxon>
        <taxon>Candidatus Dormibacterales</taxon>
        <taxon>Candidatus Dormibacteraceae</taxon>
        <taxon>Candidatus Nephthysia</taxon>
    </lineage>
</organism>
<proteinExistence type="inferred from homology"/>
<evidence type="ECO:0000256" key="3">
    <source>
        <dbReference type="ARBA" id="ARBA00022679"/>
    </source>
</evidence>
<keyword evidence="9" id="KW-1185">Reference proteome</keyword>
<feature type="domain" description="Glycoside hydrolase family 65 central catalytic" evidence="6">
    <location>
        <begin position="317"/>
        <end position="713"/>
    </location>
</feature>
<evidence type="ECO:0000313" key="9">
    <source>
        <dbReference type="Proteomes" id="UP000612893"/>
    </source>
</evidence>
<dbReference type="GO" id="GO:0016757">
    <property type="term" value="F:glycosyltransferase activity"/>
    <property type="evidence" value="ECO:0007669"/>
    <property type="project" value="UniProtKB-KW"/>
</dbReference>
<dbReference type="Pfam" id="PF03632">
    <property type="entry name" value="Glyco_hydro_65m"/>
    <property type="match status" value="1"/>
</dbReference>
<dbReference type="Gene3D" id="2.70.98.40">
    <property type="entry name" value="Glycoside hydrolase, family 65, N-terminal domain"/>
    <property type="match status" value="1"/>
</dbReference>
<dbReference type="PIRSF" id="PIRSF036289">
    <property type="entry name" value="Glycosyl_hydrolase_malt_phosph"/>
    <property type="match status" value="1"/>
</dbReference>
<dbReference type="InterPro" id="IPR005195">
    <property type="entry name" value="Glyco_hydro_65_M"/>
</dbReference>
<evidence type="ECO:0000256" key="5">
    <source>
        <dbReference type="PIRSR" id="PIRSR036289-51"/>
    </source>
</evidence>
<dbReference type="InterPro" id="IPR012341">
    <property type="entry name" value="6hp_glycosidase-like_sf"/>
</dbReference>
<evidence type="ECO:0000256" key="4">
    <source>
        <dbReference type="PIRSR" id="PIRSR036289-50"/>
    </source>
</evidence>
<dbReference type="InterPro" id="IPR017045">
    <property type="entry name" value="Malt_Pase/Glycosyl_Hdrlase"/>
</dbReference>
<dbReference type="FunFam" id="1.50.10.10:FF:000053">
    <property type="entry name" value="Putative glycosyl hydrolase"/>
    <property type="match status" value="1"/>
</dbReference>
<dbReference type="SUPFAM" id="SSF74650">
    <property type="entry name" value="Galactose mutarotase-like"/>
    <property type="match status" value="1"/>
</dbReference>
<dbReference type="InterPro" id="IPR037018">
    <property type="entry name" value="GH65_N"/>
</dbReference>
<dbReference type="RefSeq" id="WP_338204479.1">
    <property type="nucleotide sequence ID" value="NZ_JAEKNR010000213.1"/>
</dbReference>
<dbReference type="Pfam" id="PF03636">
    <property type="entry name" value="Glyco_hydro_65N"/>
    <property type="match status" value="1"/>
</dbReference>
<evidence type="ECO:0000259" key="7">
    <source>
        <dbReference type="Pfam" id="PF03636"/>
    </source>
</evidence>
<keyword evidence="8" id="KW-0378">Hydrolase</keyword>
<protein>
    <submittedName>
        <fullName evidence="8">Glycoside hydrolase family 65 protein</fullName>
    </submittedName>
</protein>
<dbReference type="InterPro" id="IPR011013">
    <property type="entry name" value="Gal_mutarotase_sf_dom"/>
</dbReference>
<dbReference type="InterPro" id="IPR008928">
    <property type="entry name" value="6-hairpin_glycosidase_sf"/>
</dbReference>
<sequence length="797" mass="91661">MGNWTLAYDSLEPERERLREVLTSTGNGYFCTRGAAEWADVDDVHYPGTYAHGCYNRETTIMGGQPVLNEDLVNLPNWLTLKLQIEGGEPISLRKLDVLSYHHELDVRDAVLTRRVRFRDAAGRETTLLSRRFVSIADMHQAGLEWTLTAENWSGSVTVISALDGRVTNQGVERYRQLEGRHLNGLASRSPFPDAISLIAQTRQSRIYIAEAARTRVYAEEVDPEVERTLYHMEDYVHQTLTFRLEEGSPVRVEKMVTFYTSRDRGINEPRTTSETAVNRYGSFQKELERHREAWDELWADCDIEVPEDSHVQFLLRFHISHILQTCSRHTVGLDTGVPARGLNGEAYRGHIFWDELYIYPFLNFRLPQVTRELLMYRWRRLGQARAMAREAGFRGAMYPWQSGSDGNEETQVVHLNPRSGVWEPDLSQNQRHVNAAIFYNIWHYFQATADSDFLLEYGAEMMLEIARFWASIAHFNPERERYEIHGVMGPDEFHEKYPGSEEGGLHNNAYTNVMVAWISEISVTLLEMLPERRREFLRSQIGLTDEEVERWRDMSTRMFVPFHDDGIISQFEGYEKLEELDWDAYRKQYGNIQRLDRILRAAGEDPDRYKLAKQADALLLFFLFREDELRQIFERLGYPYRADTLRKNLAYYDQRTSHGSTLSFVAHAGILASVDPEASWERYMVALESDVGDVQGGTTAEGIHLGVMSGTLDLIQRFYLGEVIRDGVLFLNPSPVPSLKGLSLPLHFRGGMVEVKLDDGKVHVKAIRDSFTNSVKVGVGDAIEEIPVGETRTFQT</sequence>
<dbReference type="PANTHER" id="PTHR11051">
    <property type="entry name" value="GLYCOSYL HYDROLASE-RELATED"/>
    <property type="match status" value="1"/>
</dbReference>
<keyword evidence="3" id="KW-0808">Transferase</keyword>
<comment type="similarity">
    <text evidence="1">Belongs to the glycosyl hydrolase 65 family.</text>
</comment>
<feature type="active site" description="Proton donor" evidence="4">
    <location>
        <position position="493"/>
    </location>
</feature>
<reference evidence="8" key="1">
    <citation type="submission" date="2020-10" db="EMBL/GenBank/DDBJ databases">
        <title>Ca. Dormibacterota MAGs.</title>
        <authorList>
            <person name="Montgomery K."/>
        </authorList>
    </citation>
    <scope>NUCLEOTIDE SEQUENCE [LARGE SCALE GENOMIC DNA]</scope>
    <source>
        <strain evidence="8">SC8812_S17_10</strain>
    </source>
</reference>
<dbReference type="InterPro" id="IPR005196">
    <property type="entry name" value="Glyco_hydro_65_N"/>
</dbReference>
<gene>
    <name evidence="8" type="ORF">JF922_21265</name>
</gene>
<dbReference type="PANTHER" id="PTHR11051:SF8">
    <property type="entry name" value="PROTEIN-GLUCOSYLGALACTOSYLHYDROXYLYSINE GLUCOSIDASE"/>
    <property type="match status" value="1"/>
</dbReference>
<feature type="binding site" evidence="5">
    <location>
        <begin position="614"/>
        <end position="615"/>
    </location>
    <ligand>
        <name>substrate</name>
    </ligand>
</feature>
<dbReference type="Gene3D" id="1.50.10.10">
    <property type="match status" value="1"/>
</dbReference>